<comment type="caution">
    <text evidence="1">The sequence shown here is derived from an EMBL/GenBank/DDBJ whole genome shotgun (WGS) entry which is preliminary data.</text>
</comment>
<dbReference type="NCBIfam" id="NF045770">
    <property type="entry name" value="MPN403_MG284_C"/>
    <property type="match status" value="1"/>
</dbReference>
<organism evidence="1 2">
    <name type="scientific">Mycoplasmopsis ciconiae</name>
    <dbReference type="NCBI Taxonomy" id="561067"/>
    <lineage>
        <taxon>Bacteria</taxon>
        <taxon>Bacillati</taxon>
        <taxon>Mycoplasmatota</taxon>
        <taxon>Mycoplasmoidales</taxon>
        <taxon>Metamycoplasmataceae</taxon>
        <taxon>Mycoplasmopsis</taxon>
    </lineage>
</organism>
<reference evidence="1" key="1">
    <citation type="submission" date="2024-01" db="EMBL/GenBank/DDBJ databases">
        <title>Genome sequence of Mycoplasma ciconiae type strain DSM 25251.</title>
        <authorList>
            <person name="Spergser J."/>
        </authorList>
    </citation>
    <scope>NUCLEOTIDE SEQUENCE [LARGE SCALE GENOMIC DNA]</scope>
    <source>
        <strain evidence="1">DSM 25251</strain>
    </source>
</reference>
<gene>
    <name evidence="1" type="ORF">V2E24_02275</name>
</gene>
<protein>
    <submittedName>
        <fullName evidence="1">Uncharacterized protein</fullName>
    </submittedName>
</protein>
<dbReference type="RefSeq" id="WP_330500807.1">
    <property type="nucleotide sequence ID" value="NZ_JAZDWZ010000006.1"/>
</dbReference>
<sequence>MSTDKTYALKCKMIKEIFKIYNNQNRLNNIMDFQKTLSIGLSAEMCKYTEHFATNKEMLDKVMSQLDSKHSWILQNIFIKKNQNRKNWYQDYFSRSTFFKLKKEAINEFINLYFVGQFPQSCI</sequence>
<evidence type="ECO:0000313" key="2">
    <source>
        <dbReference type="Proteomes" id="UP001344817"/>
    </source>
</evidence>
<name>A0ABU7MLJ1_9BACT</name>
<dbReference type="EMBL" id="JAZDWZ010000006">
    <property type="protein sequence ID" value="MEE3928395.1"/>
    <property type="molecule type" value="Genomic_DNA"/>
</dbReference>
<keyword evidence="2" id="KW-1185">Reference proteome</keyword>
<dbReference type="InterPro" id="IPR058231">
    <property type="entry name" value="MG284-like_C"/>
</dbReference>
<accession>A0ABU7MLJ1</accession>
<proteinExistence type="predicted"/>
<dbReference type="Proteomes" id="UP001344817">
    <property type="component" value="Unassembled WGS sequence"/>
</dbReference>
<evidence type="ECO:0000313" key="1">
    <source>
        <dbReference type="EMBL" id="MEE3928395.1"/>
    </source>
</evidence>